<dbReference type="Pfam" id="PF07679">
    <property type="entry name" value="I-set"/>
    <property type="match status" value="1"/>
</dbReference>
<name>A0ABV0ZFU7_9TELE</name>
<evidence type="ECO:0000259" key="2">
    <source>
        <dbReference type="Pfam" id="PF07679"/>
    </source>
</evidence>
<dbReference type="EMBL" id="JAHRIP010058838">
    <property type="protein sequence ID" value="MEQ2304233.1"/>
    <property type="molecule type" value="Genomic_DNA"/>
</dbReference>
<dbReference type="SUPFAM" id="SSF48726">
    <property type="entry name" value="Immunoglobulin"/>
    <property type="match status" value="2"/>
</dbReference>
<evidence type="ECO:0000313" key="4">
    <source>
        <dbReference type="Proteomes" id="UP001469553"/>
    </source>
</evidence>
<dbReference type="PANTHER" id="PTHR10075:SF100">
    <property type="entry name" value="FASCICLIN-2"/>
    <property type="match status" value="1"/>
</dbReference>
<accession>A0ABV0ZFU7</accession>
<evidence type="ECO:0000256" key="1">
    <source>
        <dbReference type="ARBA" id="ARBA00023319"/>
    </source>
</evidence>
<keyword evidence="4" id="KW-1185">Reference proteome</keyword>
<evidence type="ECO:0000313" key="3">
    <source>
        <dbReference type="EMBL" id="MEQ2304233.1"/>
    </source>
</evidence>
<dbReference type="Proteomes" id="UP001469553">
    <property type="component" value="Unassembled WGS sequence"/>
</dbReference>
<comment type="caution">
    <text evidence="3">The sequence shown here is derived from an EMBL/GenBank/DDBJ whole genome shotgun (WGS) entry which is preliminary data.</text>
</comment>
<proteinExistence type="predicted"/>
<dbReference type="InterPro" id="IPR036179">
    <property type="entry name" value="Ig-like_dom_sf"/>
</dbReference>
<reference evidence="3 4" key="1">
    <citation type="submission" date="2021-06" db="EMBL/GenBank/DDBJ databases">
        <authorList>
            <person name="Palmer J.M."/>
        </authorList>
    </citation>
    <scope>NUCLEOTIDE SEQUENCE [LARGE SCALE GENOMIC DNA]</scope>
    <source>
        <strain evidence="3 4">AS_MEX2019</strain>
        <tissue evidence="3">Muscle</tissue>
    </source>
</reference>
<protein>
    <submittedName>
        <fullName evidence="3">Contactin-6</fullName>
    </submittedName>
</protein>
<sequence length="106" mass="11340">MMVLDNGSLRLSNVTKMDAGIYTCVARNQFGVASSSGSLLVKEATTITSPAGHLDVTVGESIVLPCQVSHDPTLDLKFTWFFNEQVIQFGSHGAYFEKVGGVSLSL</sequence>
<dbReference type="InterPro" id="IPR013783">
    <property type="entry name" value="Ig-like_fold"/>
</dbReference>
<gene>
    <name evidence="3" type="primary">CNTN6</name>
    <name evidence="3" type="ORF">AMECASPLE_024897</name>
</gene>
<dbReference type="InterPro" id="IPR013098">
    <property type="entry name" value="Ig_I-set"/>
</dbReference>
<dbReference type="Gene3D" id="2.60.40.10">
    <property type="entry name" value="Immunoglobulins"/>
    <property type="match status" value="2"/>
</dbReference>
<organism evidence="3 4">
    <name type="scientific">Ameca splendens</name>
    <dbReference type="NCBI Taxonomy" id="208324"/>
    <lineage>
        <taxon>Eukaryota</taxon>
        <taxon>Metazoa</taxon>
        <taxon>Chordata</taxon>
        <taxon>Craniata</taxon>
        <taxon>Vertebrata</taxon>
        <taxon>Euteleostomi</taxon>
        <taxon>Actinopterygii</taxon>
        <taxon>Neopterygii</taxon>
        <taxon>Teleostei</taxon>
        <taxon>Neoteleostei</taxon>
        <taxon>Acanthomorphata</taxon>
        <taxon>Ovalentaria</taxon>
        <taxon>Atherinomorphae</taxon>
        <taxon>Cyprinodontiformes</taxon>
        <taxon>Goodeidae</taxon>
        <taxon>Ameca</taxon>
    </lineage>
</organism>
<feature type="domain" description="Immunoglobulin I-set" evidence="2">
    <location>
        <begin position="6"/>
        <end position="40"/>
    </location>
</feature>
<keyword evidence="1" id="KW-0393">Immunoglobulin domain</keyword>
<dbReference type="PANTHER" id="PTHR10075">
    <property type="entry name" value="BASIGIN RELATED"/>
    <property type="match status" value="1"/>
</dbReference>